<dbReference type="GO" id="GO:0016747">
    <property type="term" value="F:acyltransferase activity, transferring groups other than amino-acyl groups"/>
    <property type="evidence" value="ECO:0007669"/>
    <property type="project" value="InterPro"/>
</dbReference>
<organism evidence="4 5">
    <name type="scientific">Emiliania huxleyi (strain CCMP1516)</name>
    <dbReference type="NCBI Taxonomy" id="280463"/>
    <lineage>
        <taxon>Eukaryota</taxon>
        <taxon>Haptista</taxon>
        <taxon>Haptophyta</taxon>
        <taxon>Prymnesiophyceae</taxon>
        <taxon>Isochrysidales</taxon>
        <taxon>Noelaerhabdaceae</taxon>
        <taxon>Emiliania</taxon>
    </lineage>
</organism>
<reference evidence="4" key="2">
    <citation type="submission" date="2024-10" db="UniProtKB">
        <authorList>
            <consortium name="EnsemblProtists"/>
        </authorList>
    </citation>
    <scope>IDENTIFICATION</scope>
</reference>
<evidence type="ECO:0000259" key="3">
    <source>
        <dbReference type="PROSITE" id="PS51186"/>
    </source>
</evidence>
<dbReference type="PANTHER" id="PTHR43420">
    <property type="entry name" value="ACETYLTRANSFERASE"/>
    <property type="match status" value="1"/>
</dbReference>
<evidence type="ECO:0000256" key="1">
    <source>
        <dbReference type="ARBA" id="ARBA00022679"/>
    </source>
</evidence>
<proteinExistence type="predicted"/>
<evidence type="ECO:0000313" key="4">
    <source>
        <dbReference type="EnsemblProtists" id="EOD18738"/>
    </source>
</evidence>
<dbReference type="PANTHER" id="PTHR43420:SF44">
    <property type="entry name" value="ACETYLTRANSFERASE YPEA"/>
    <property type="match status" value="1"/>
</dbReference>
<dbReference type="InterPro" id="IPR050680">
    <property type="entry name" value="YpeA/RimI_acetyltransf"/>
</dbReference>
<evidence type="ECO:0000256" key="2">
    <source>
        <dbReference type="ARBA" id="ARBA00023315"/>
    </source>
</evidence>
<dbReference type="Gene3D" id="3.40.630.30">
    <property type="match status" value="1"/>
</dbReference>
<keyword evidence="1" id="KW-0808">Transferase</keyword>
<dbReference type="GeneID" id="17264281"/>
<reference evidence="5" key="1">
    <citation type="journal article" date="2013" name="Nature">
        <title>Pan genome of the phytoplankton Emiliania underpins its global distribution.</title>
        <authorList>
            <person name="Read B.A."/>
            <person name="Kegel J."/>
            <person name="Klute M.J."/>
            <person name="Kuo A."/>
            <person name="Lefebvre S.C."/>
            <person name="Maumus F."/>
            <person name="Mayer C."/>
            <person name="Miller J."/>
            <person name="Monier A."/>
            <person name="Salamov A."/>
            <person name="Young J."/>
            <person name="Aguilar M."/>
            <person name="Claverie J.M."/>
            <person name="Frickenhaus S."/>
            <person name="Gonzalez K."/>
            <person name="Herman E.K."/>
            <person name="Lin Y.C."/>
            <person name="Napier J."/>
            <person name="Ogata H."/>
            <person name="Sarno A.F."/>
            <person name="Shmutz J."/>
            <person name="Schroeder D."/>
            <person name="de Vargas C."/>
            <person name="Verret F."/>
            <person name="von Dassow P."/>
            <person name="Valentin K."/>
            <person name="Van de Peer Y."/>
            <person name="Wheeler G."/>
            <person name="Dacks J.B."/>
            <person name="Delwiche C.F."/>
            <person name="Dyhrman S.T."/>
            <person name="Glockner G."/>
            <person name="John U."/>
            <person name="Richards T."/>
            <person name="Worden A.Z."/>
            <person name="Zhang X."/>
            <person name="Grigoriev I.V."/>
            <person name="Allen A.E."/>
            <person name="Bidle K."/>
            <person name="Borodovsky M."/>
            <person name="Bowler C."/>
            <person name="Brownlee C."/>
            <person name="Cock J.M."/>
            <person name="Elias M."/>
            <person name="Gladyshev V.N."/>
            <person name="Groth M."/>
            <person name="Guda C."/>
            <person name="Hadaegh A."/>
            <person name="Iglesias-Rodriguez M.D."/>
            <person name="Jenkins J."/>
            <person name="Jones B.M."/>
            <person name="Lawson T."/>
            <person name="Leese F."/>
            <person name="Lindquist E."/>
            <person name="Lobanov A."/>
            <person name="Lomsadze A."/>
            <person name="Malik S.B."/>
            <person name="Marsh M.E."/>
            <person name="Mackinder L."/>
            <person name="Mock T."/>
            <person name="Mueller-Roeber B."/>
            <person name="Pagarete A."/>
            <person name="Parker M."/>
            <person name="Probert I."/>
            <person name="Quesneville H."/>
            <person name="Raines C."/>
            <person name="Rensing S.A."/>
            <person name="Riano-Pachon D.M."/>
            <person name="Richier S."/>
            <person name="Rokitta S."/>
            <person name="Shiraiwa Y."/>
            <person name="Soanes D.M."/>
            <person name="van der Giezen M."/>
            <person name="Wahlund T.M."/>
            <person name="Williams B."/>
            <person name="Wilson W."/>
            <person name="Wolfe G."/>
            <person name="Wurch L.L."/>
        </authorList>
    </citation>
    <scope>NUCLEOTIDE SEQUENCE</scope>
</reference>
<dbReference type="SUPFAM" id="SSF55729">
    <property type="entry name" value="Acyl-CoA N-acyltransferases (Nat)"/>
    <property type="match status" value="1"/>
</dbReference>
<dbReference type="RefSeq" id="XP_005771167.1">
    <property type="nucleotide sequence ID" value="XM_005771110.1"/>
</dbReference>
<dbReference type="PROSITE" id="PS51186">
    <property type="entry name" value="GNAT"/>
    <property type="match status" value="1"/>
</dbReference>
<keyword evidence="2" id="KW-0012">Acyltransferase</keyword>
<sequence>DGMWSAAQFEEEIRSPRTAALGAWTVGDSGDEALVGMCFTSTVLDEASLTSLAVHPRLRRRGIGEALVCESMARAQAAGAARFLLEVRSGNEAALRLYGRCGLTVAGRRPRYYRDGEDALL</sequence>
<dbReference type="PaxDb" id="2903-EOD18738"/>
<name>A0A0D3J5F3_EMIH1</name>
<dbReference type="eggNOG" id="ENOG502SBQK">
    <property type="taxonomic scope" value="Eukaryota"/>
</dbReference>
<dbReference type="InterPro" id="IPR000182">
    <property type="entry name" value="GNAT_dom"/>
</dbReference>
<dbReference type="Proteomes" id="UP000013827">
    <property type="component" value="Unassembled WGS sequence"/>
</dbReference>
<dbReference type="EnsemblProtists" id="EOD18738">
    <property type="protein sequence ID" value="EOD18738"/>
    <property type="gene ID" value="EMIHUDRAFT_49367"/>
</dbReference>
<evidence type="ECO:0000313" key="5">
    <source>
        <dbReference type="Proteomes" id="UP000013827"/>
    </source>
</evidence>
<dbReference type="AlphaFoldDB" id="A0A0D3J5F3"/>
<protein>
    <recommendedName>
        <fullName evidence="3">N-acetyltransferase domain-containing protein</fullName>
    </recommendedName>
</protein>
<accession>A0A0D3J5F3</accession>
<dbReference type="CDD" id="cd04301">
    <property type="entry name" value="NAT_SF"/>
    <property type="match status" value="1"/>
</dbReference>
<dbReference type="InterPro" id="IPR016181">
    <property type="entry name" value="Acyl_CoA_acyltransferase"/>
</dbReference>
<dbReference type="HOGENOM" id="CLU_013985_23_1_1"/>
<feature type="domain" description="N-acetyltransferase" evidence="3">
    <location>
        <begin position="1"/>
        <end position="121"/>
    </location>
</feature>
<dbReference type="Pfam" id="PF00583">
    <property type="entry name" value="Acetyltransf_1"/>
    <property type="match status" value="1"/>
</dbReference>
<keyword evidence="5" id="KW-1185">Reference proteome</keyword>
<dbReference type="KEGG" id="ehx:EMIHUDRAFT_49367"/>